<dbReference type="AlphaFoldDB" id="A0A6M0Q2J4"/>
<dbReference type="InterPro" id="IPR036890">
    <property type="entry name" value="HATPase_C_sf"/>
</dbReference>
<dbReference type="Gene3D" id="3.30.565.10">
    <property type="entry name" value="Histidine kinase-like ATPase, C-terminal domain"/>
    <property type="match status" value="1"/>
</dbReference>
<sequence>MFEQSLDAIVLFKHGLFFTEVNEAACQLFELPKTILTTKSLTQFLLLESVEGLSKQMMLLEMDGSLKGEFTIRVASGKVKYIEFSARKNILQEVDIWILRDVTAKKNLEKQRNLSKKLFMDVYNRAVDGIVIFDRAGKFINCNHSFITSFETTKEELLNAHLHDFVEQEFLFKIDKLWRILDEKEKAQGELPVKLTNGTKKIFEFTTTSNIFDNFYMSIMRDVTDKKLMERKLQKSELRFREIFDAALDAIVIWDQKGRVLRANASASKTFEMSLEQLSTFNIFDFVNKRSEEFINMNKELTETGKVRAELDFFMINGQVKRLEFTTRFRVLDGYNMTIFRNVSETRLMEKELRDSEHKFRQLYDNSLNGFIIIENDGNIVDMNPEAKRIFEIENEIPSSFLTFQDFILSTEQDKEGKWKELLKNSHLHGHFVLDTRIIEYTLSKNIYKNHHLAILHDVTDRKAMEERLRKSDTLNVVGELAAGIAHEIRNPMTALKGFIHLLQGSVKEDFSMYFEVITSELKRIETIITEFLILAKPQAIRYQQQNLVKIIHETIDLLTPQAALENIQFELKVDGKIPEVYCEPNQLKQVFINILKNGIEVMAAGGVIQVKVSPESNQFIKLSFKDQGTGISKDKIKRLGEPFYTTKERGTGLGLMVSYKIIAEHNGRIEVESIEGEGTVFHIYLPITQST</sequence>
<keyword evidence="7" id="KW-0067">ATP-binding</keyword>
<dbReference type="GO" id="GO:0000155">
    <property type="term" value="F:phosphorelay sensor kinase activity"/>
    <property type="evidence" value="ECO:0007669"/>
    <property type="project" value="InterPro"/>
</dbReference>
<dbReference type="PANTHER" id="PTHR43065">
    <property type="entry name" value="SENSOR HISTIDINE KINASE"/>
    <property type="match status" value="1"/>
</dbReference>
<dbReference type="GO" id="GO:0005524">
    <property type="term" value="F:ATP binding"/>
    <property type="evidence" value="ECO:0007669"/>
    <property type="project" value="UniProtKB-KW"/>
</dbReference>
<dbReference type="SMART" id="SM00388">
    <property type="entry name" value="HisKA"/>
    <property type="match status" value="1"/>
</dbReference>
<dbReference type="SUPFAM" id="SSF55785">
    <property type="entry name" value="PYP-like sensor domain (PAS domain)"/>
    <property type="match status" value="5"/>
</dbReference>
<gene>
    <name evidence="12" type="ORF">G4D63_02110</name>
</gene>
<dbReference type="GO" id="GO:0030435">
    <property type="term" value="P:sporulation resulting in formation of a cellular spore"/>
    <property type="evidence" value="ECO:0007669"/>
    <property type="project" value="UniProtKB-KW"/>
</dbReference>
<evidence type="ECO:0000256" key="1">
    <source>
        <dbReference type="ARBA" id="ARBA00000085"/>
    </source>
</evidence>
<evidence type="ECO:0000256" key="5">
    <source>
        <dbReference type="ARBA" id="ARBA00022741"/>
    </source>
</evidence>
<dbReference type="GO" id="GO:0006355">
    <property type="term" value="P:regulation of DNA-templated transcription"/>
    <property type="evidence" value="ECO:0007669"/>
    <property type="project" value="InterPro"/>
</dbReference>
<dbReference type="SMART" id="SM00091">
    <property type="entry name" value="PAS"/>
    <property type="match status" value="4"/>
</dbReference>
<feature type="domain" description="Histidine kinase" evidence="10">
    <location>
        <begin position="484"/>
        <end position="690"/>
    </location>
</feature>
<evidence type="ECO:0000256" key="3">
    <source>
        <dbReference type="ARBA" id="ARBA00022553"/>
    </source>
</evidence>
<dbReference type="InterPro" id="IPR013767">
    <property type="entry name" value="PAS_fold"/>
</dbReference>
<evidence type="ECO:0000256" key="6">
    <source>
        <dbReference type="ARBA" id="ARBA00022777"/>
    </source>
</evidence>
<feature type="domain" description="PAS" evidence="11">
    <location>
        <begin position="236"/>
        <end position="278"/>
    </location>
</feature>
<dbReference type="InterPro" id="IPR000014">
    <property type="entry name" value="PAS"/>
</dbReference>
<keyword evidence="6" id="KW-0418">Kinase</keyword>
<evidence type="ECO:0000313" key="12">
    <source>
        <dbReference type="EMBL" id="NEY70526.1"/>
    </source>
</evidence>
<evidence type="ECO:0000259" key="10">
    <source>
        <dbReference type="PROSITE" id="PS50109"/>
    </source>
</evidence>
<dbReference type="Pfam" id="PF00512">
    <property type="entry name" value="HisKA"/>
    <property type="match status" value="1"/>
</dbReference>
<evidence type="ECO:0000256" key="8">
    <source>
        <dbReference type="ARBA" id="ARBA00022969"/>
    </source>
</evidence>
<evidence type="ECO:0000259" key="11">
    <source>
        <dbReference type="PROSITE" id="PS50112"/>
    </source>
</evidence>
<proteinExistence type="predicted"/>
<dbReference type="Pfam" id="PF02518">
    <property type="entry name" value="HATPase_c"/>
    <property type="match status" value="1"/>
</dbReference>
<dbReference type="EMBL" id="JAAIWM010000001">
    <property type="protein sequence ID" value="NEY70526.1"/>
    <property type="molecule type" value="Genomic_DNA"/>
</dbReference>
<dbReference type="InterPro" id="IPR003661">
    <property type="entry name" value="HisK_dim/P_dom"/>
</dbReference>
<keyword evidence="3" id="KW-0597">Phosphoprotein</keyword>
<dbReference type="InterPro" id="IPR036097">
    <property type="entry name" value="HisK_dim/P_sf"/>
</dbReference>
<keyword evidence="8" id="KW-0749">Sporulation</keyword>
<dbReference type="Proteomes" id="UP000481043">
    <property type="component" value="Unassembled WGS sequence"/>
</dbReference>
<organism evidence="12 13">
    <name type="scientific">Bacillus mesophilus</name>
    <dbReference type="NCBI Taxonomy" id="1808955"/>
    <lineage>
        <taxon>Bacteria</taxon>
        <taxon>Bacillati</taxon>
        <taxon>Bacillota</taxon>
        <taxon>Bacilli</taxon>
        <taxon>Bacillales</taxon>
        <taxon>Bacillaceae</taxon>
        <taxon>Bacillus</taxon>
    </lineage>
</organism>
<dbReference type="PRINTS" id="PR00344">
    <property type="entry name" value="BCTRLSENSOR"/>
</dbReference>
<comment type="caution">
    <text evidence="12">The sequence shown here is derived from an EMBL/GenBank/DDBJ whole genome shotgun (WGS) entry which is preliminary data.</text>
</comment>
<dbReference type="SUPFAM" id="SSF47384">
    <property type="entry name" value="Homodimeric domain of signal transducing histidine kinase"/>
    <property type="match status" value="1"/>
</dbReference>
<dbReference type="NCBIfam" id="TIGR00229">
    <property type="entry name" value="sensory_box"/>
    <property type="match status" value="2"/>
</dbReference>
<evidence type="ECO:0000256" key="7">
    <source>
        <dbReference type="ARBA" id="ARBA00022840"/>
    </source>
</evidence>
<accession>A0A6M0Q2J4</accession>
<reference evidence="12 13" key="1">
    <citation type="submission" date="2020-02" db="EMBL/GenBank/DDBJ databases">
        <title>Bacillus aquiflavi sp. nov., isolated from yellow water of strong flavor Chinese baijiu in Yibin region of China.</title>
        <authorList>
            <person name="Xie J."/>
        </authorList>
    </citation>
    <scope>NUCLEOTIDE SEQUENCE [LARGE SCALE GENOMIC DNA]</scope>
    <source>
        <strain evidence="12 13">SA4</strain>
    </source>
</reference>
<name>A0A6M0Q2J4_9BACI</name>
<dbReference type="InterPro" id="IPR035965">
    <property type="entry name" value="PAS-like_dom_sf"/>
</dbReference>
<evidence type="ECO:0000256" key="9">
    <source>
        <dbReference type="ARBA" id="ARBA00023012"/>
    </source>
</evidence>
<comment type="catalytic activity">
    <reaction evidence="1">
        <text>ATP + protein L-histidine = ADP + protein N-phospho-L-histidine.</text>
        <dbReference type="EC" id="2.7.13.3"/>
    </reaction>
</comment>
<keyword evidence="4" id="KW-0808">Transferase</keyword>
<evidence type="ECO:0000256" key="4">
    <source>
        <dbReference type="ARBA" id="ARBA00022679"/>
    </source>
</evidence>
<evidence type="ECO:0000256" key="2">
    <source>
        <dbReference type="ARBA" id="ARBA00012438"/>
    </source>
</evidence>
<dbReference type="CDD" id="cd00130">
    <property type="entry name" value="PAS"/>
    <property type="match status" value="1"/>
</dbReference>
<dbReference type="SMART" id="SM00387">
    <property type="entry name" value="HATPase_c"/>
    <property type="match status" value="1"/>
</dbReference>
<dbReference type="Pfam" id="PF13426">
    <property type="entry name" value="PAS_9"/>
    <property type="match status" value="2"/>
</dbReference>
<dbReference type="SUPFAM" id="SSF55874">
    <property type="entry name" value="ATPase domain of HSP90 chaperone/DNA topoisomerase II/histidine kinase"/>
    <property type="match status" value="1"/>
</dbReference>
<dbReference type="PROSITE" id="PS50109">
    <property type="entry name" value="HIS_KIN"/>
    <property type="match status" value="1"/>
</dbReference>
<dbReference type="InterPro" id="IPR003594">
    <property type="entry name" value="HATPase_dom"/>
</dbReference>
<keyword evidence="5" id="KW-0547">Nucleotide-binding</keyword>
<dbReference type="EC" id="2.7.13.3" evidence="2"/>
<protein>
    <recommendedName>
        <fullName evidence="2">histidine kinase</fullName>
        <ecNumber evidence="2">2.7.13.3</ecNumber>
    </recommendedName>
</protein>
<dbReference type="PROSITE" id="PS50112">
    <property type="entry name" value="PAS"/>
    <property type="match status" value="1"/>
</dbReference>
<dbReference type="Gene3D" id="1.10.287.130">
    <property type="match status" value="1"/>
</dbReference>
<dbReference type="Pfam" id="PF00989">
    <property type="entry name" value="PAS"/>
    <property type="match status" value="1"/>
</dbReference>
<dbReference type="PANTHER" id="PTHR43065:SF34">
    <property type="entry name" value="SPORULATION KINASE A"/>
    <property type="match status" value="1"/>
</dbReference>
<dbReference type="FunFam" id="1.10.287.130:FF:000040">
    <property type="entry name" value="PAS domain-containing sensor histidine kinase"/>
    <property type="match status" value="1"/>
</dbReference>
<dbReference type="CDD" id="cd00082">
    <property type="entry name" value="HisKA"/>
    <property type="match status" value="1"/>
</dbReference>
<evidence type="ECO:0000313" key="13">
    <source>
        <dbReference type="Proteomes" id="UP000481043"/>
    </source>
</evidence>
<dbReference type="Gene3D" id="3.30.450.20">
    <property type="entry name" value="PAS domain"/>
    <property type="match status" value="4"/>
</dbReference>
<dbReference type="InterPro" id="IPR005467">
    <property type="entry name" value="His_kinase_dom"/>
</dbReference>
<dbReference type="InterPro" id="IPR004358">
    <property type="entry name" value="Sig_transdc_His_kin-like_C"/>
</dbReference>
<keyword evidence="13" id="KW-1185">Reference proteome</keyword>
<dbReference type="Pfam" id="PF13188">
    <property type="entry name" value="PAS_8"/>
    <property type="match status" value="1"/>
</dbReference>
<keyword evidence="9" id="KW-0902">Two-component regulatory system</keyword>